<sequence>MALNTNTFTIGSNNDTSKGSFDDKWTINITPGSRSCNFNFLKYLPPNFLISTKDSSEKFNVLILENISTAIRNFLIVNPDSREYHLDIQDSSNALCKVKQMCQGESVTISEDIKTNFNEIIKAMEFDQSPNFDFLKIDAYERFVIETKKRKYRCNIYGVLSSSVIRNIISKSDVEEEDEEERYYFYDIEDPNEEFMIIVNIFNFQDVKLTEENFDVLKKFASELEIECLLDILDKFNNKDEYRETTIDEQETIIEKIDGIFDPLFHIKENTIDSTFSEVIGTKFSKSEEYVNELASIIVTIAQTKADLQDSLIDLMVKLNEEGPDNMKSLLHFVVSKSMFLFTKRMDSAEADLIYPFVYRMYKRNLIPKDQIIFKINESHNKLHNFCISWFLPEVLEADSYYIKNYHDEDQGKVMKSYDYLIKYKNEMFFTKDLINMSEYFEMRDKNENDDDIARVIKNDDINQLQALVSNNPDMILDGTIKSNIFEPFKVRRINYLNYAAFNGSINCFKYLLLNKVEIDELTYELSIIGGNFEIVRIVNNAKDNDYSSIDFVLSGLKQAIKYHQDELFDWIFDSNYQNIKGFKDFESLINCSIESFNYHSLIQIFGNNDLNFLESSIKFSSFLELAAEKGSCYYLILLMNLFDISNTAKVSASLISTICSDNIFIFNQFHKSIKEEDLIEVILLSLKNDCEHISNYILDSNEIRFDKKTSQKILACFVYILFDNRNDNLFDRIIKLCSYDSNILKDVMLETINFYNNKFHKKIIGLFNNNENAGFYYSEIINELISKNKYEVTKYIIDQKYPVDFHYLVNEIQMYGNMDIKLFQLIMDSLSPEFQNKMLNILDNAIPSENYPLIQHILKSYDFISENALIEATKIQDDKLMEKILEKRSDPSFINANTDRGNALYWAVIQTNKFAIKKLLSIPGINPNIIVKDDPEIVTPFILSGLTHLFNIFLDFYGENIKDKEPKWQLEIIVKNLFDRYEKNEILFPNMLPALKERFLQIMKLNVIDLNVYSTNDSVLTFAIKRSYYDLVRELLQNETVDVNLTIPYHKINPLSFAIYDMNMFILLINHPKIDINYIDYDYKTIFHTNSDKIKSYLFIKNERMNYCKNMINNSNLDYLSTLNITESLFLRESVNNDKYDDYFNTTFDFTFPNFSSRNFDLPIESHELITGLFCEKFILDFKSNLITVDITKNYYHIENKASFNIKILNKDDTLSKKINVEIEFLNKVSKSTKIPLKLEYILNPENGWLFDDKLKIQVEVISSFKRIKSNGHPPSLPQNLAENIFGIRFRVPISMFDLNKFDNIIKFQKIEIGRDFSLSPIIFYYFEEEKINIHTYFLYTGRGRFSFKNLIIYYENKDQNKNFLSMFSDEELCAYVKMPVLTLEKSMEKDGFSFIYGNQTVLQLCFKIQMRN</sequence>
<proteinExistence type="predicted"/>
<dbReference type="SUPFAM" id="SSF48403">
    <property type="entry name" value="Ankyrin repeat"/>
    <property type="match status" value="1"/>
</dbReference>
<dbReference type="EMBL" id="JAPFFF010000008">
    <property type="protein sequence ID" value="KAK8883824.1"/>
    <property type="molecule type" value="Genomic_DNA"/>
</dbReference>
<dbReference type="SMART" id="SM00248">
    <property type="entry name" value="ANK"/>
    <property type="match status" value="5"/>
</dbReference>
<protein>
    <recommendedName>
        <fullName evidence="3">DUF3447 domain-containing protein</fullName>
    </recommendedName>
</protein>
<dbReference type="Gene3D" id="1.25.40.20">
    <property type="entry name" value="Ankyrin repeat-containing domain"/>
    <property type="match status" value="1"/>
</dbReference>
<evidence type="ECO:0000313" key="1">
    <source>
        <dbReference type="EMBL" id="KAK8883824.1"/>
    </source>
</evidence>
<dbReference type="InterPro" id="IPR002110">
    <property type="entry name" value="Ankyrin_rpt"/>
</dbReference>
<name>A0ABR2JYG7_9EUKA</name>
<dbReference type="InterPro" id="IPR036770">
    <property type="entry name" value="Ankyrin_rpt-contain_sf"/>
</dbReference>
<keyword evidence="2" id="KW-1185">Reference proteome</keyword>
<dbReference type="Proteomes" id="UP001470230">
    <property type="component" value="Unassembled WGS sequence"/>
</dbReference>
<comment type="caution">
    <text evidence="1">The sequence shown here is derived from an EMBL/GenBank/DDBJ whole genome shotgun (WGS) entry which is preliminary data.</text>
</comment>
<organism evidence="1 2">
    <name type="scientific">Tritrichomonas musculus</name>
    <dbReference type="NCBI Taxonomy" id="1915356"/>
    <lineage>
        <taxon>Eukaryota</taxon>
        <taxon>Metamonada</taxon>
        <taxon>Parabasalia</taxon>
        <taxon>Tritrichomonadida</taxon>
        <taxon>Tritrichomonadidae</taxon>
        <taxon>Tritrichomonas</taxon>
    </lineage>
</organism>
<reference evidence="1 2" key="1">
    <citation type="submission" date="2024-04" db="EMBL/GenBank/DDBJ databases">
        <title>Tritrichomonas musculus Genome.</title>
        <authorList>
            <person name="Alves-Ferreira E."/>
            <person name="Grigg M."/>
            <person name="Lorenzi H."/>
            <person name="Galac M."/>
        </authorList>
    </citation>
    <scope>NUCLEOTIDE SEQUENCE [LARGE SCALE GENOMIC DNA]</scope>
    <source>
        <strain evidence="1 2">EAF2021</strain>
    </source>
</reference>
<gene>
    <name evidence="1" type="ORF">M9Y10_042923</name>
</gene>
<evidence type="ECO:0008006" key="3">
    <source>
        <dbReference type="Google" id="ProtNLM"/>
    </source>
</evidence>
<evidence type="ECO:0000313" key="2">
    <source>
        <dbReference type="Proteomes" id="UP001470230"/>
    </source>
</evidence>
<accession>A0ABR2JYG7</accession>
<dbReference type="SUPFAM" id="SSF140860">
    <property type="entry name" value="Pseudo ankyrin repeat-like"/>
    <property type="match status" value="1"/>
</dbReference>